<feature type="domain" description="Epg5-like central TPR repeats" evidence="3">
    <location>
        <begin position="1737"/>
        <end position="2131"/>
    </location>
</feature>
<dbReference type="PANTHER" id="PTHR31139:SF4">
    <property type="entry name" value="ECTOPIC P GRANULES PROTEIN 5 HOMOLOG"/>
    <property type="match status" value="1"/>
</dbReference>
<dbReference type="Proteomes" id="UP000502823">
    <property type="component" value="Unassembled WGS sequence"/>
</dbReference>
<evidence type="ECO:0008006" key="7">
    <source>
        <dbReference type="Google" id="ProtNLM"/>
    </source>
</evidence>
<dbReference type="EMBL" id="BLKM01003940">
    <property type="protein sequence ID" value="GFG30124.1"/>
    <property type="molecule type" value="Genomic_DNA"/>
</dbReference>
<evidence type="ECO:0000259" key="4">
    <source>
        <dbReference type="Pfam" id="PF26573"/>
    </source>
</evidence>
<dbReference type="Pfam" id="PF26103">
    <property type="entry name" value="TPR_Epg5"/>
    <property type="match status" value="1"/>
</dbReference>
<reference evidence="6" key="1">
    <citation type="submission" date="2020-01" db="EMBL/GenBank/DDBJ databases">
        <title>Draft genome sequence of the Termite Coptotermes fromosanus.</title>
        <authorList>
            <person name="Itakura S."/>
            <person name="Yosikawa Y."/>
            <person name="Umezawa K."/>
        </authorList>
    </citation>
    <scope>NUCLEOTIDE SEQUENCE [LARGE SCALE GENOMIC DNA]</scope>
</reference>
<dbReference type="PANTHER" id="PTHR31139">
    <property type="entry name" value="ECTOPIC P GRANULES PROTEIN 5 HOMOLOG"/>
    <property type="match status" value="1"/>
</dbReference>
<comment type="caution">
    <text evidence="5">The sequence shown here is derived from an EMBL/GenBank/DDBJ whole genome shotgun (WGS) entry which is preliminary data.</text>
</comment>
<evidence type="ECO:0000313" key="6">
    <source>
        <dbReference type="Proteomes" id="UP000502823"/>
    </source>
</evidence>
<evidence type="ECO:0000256" key="2">
    <source>
        <dbReference type="ARBA" id="ARBA00023006"/>
    </source>
</evidence>
<evidence type="ECO:0000313" key="5">
    <source>
        <dbReference type="EMBL" id="GFG30124.1"/>
    </source>
</evidence>
<accession>A0A6L2PC91</accession>
<dbReference type="InterPro" id="IPR051436">
    <property type="entry name" value="Autophagy-related_EPG5"/>
</dbReference>
<evidence type="ECO:0000256" key="1">
    <source>
        <dbReference type="ARBA" id="ARBA00010948"/>
    </source>
</evidence>
<dbReference type="OrthoDB" id="75419at2759"/>
<evidence type="ECO:0000259" key="3">
    <source>
        <dbReference type="Pfam" id="PF26103"/>
    </source>
</evidence>
<dbReference type="Pfam" id="PF26573">
    <property type="entry name" value="TPR_Epg5_2"/>
    <property type="match status" value="1"/>
</dbReference>
<gene>
    <name evidence="5" type="ORF">Cfor_09524</name>
</gene>
<protein>
    <recommendedName>
        <fullName evidence="7">Ectopic P granules protein 5 homolog</fullName>
    </recommendedName>
</protein>
<dbReference type="FunCoup" id="A0A6L2PC91">
    <property type="interactions" value="1712"/>
</dbReference>
<organism evidence="5 6">
    <name type="scientific">Coptotermes formosanus</name>
    <name type="common">Formosan subterranean termite</name>
    <dbReference type="NCBI Taxonomy" id="36987"/>
    <lineage>
        <taxon>Eukaryota</taxon>
        <taxon>Metazoa</taxon>
        <taxon>Ecdysozoa</taxon>
        <taxon>Arthropoda</taxon>
        <taxon>Hexapoda</taxon>
        <taxon>Insecta</taxon>
        <taxon>Pterygota</taxon>
        <taxon>Neoptera</taxon>
        <taxon>Polyneoptera</taxon>
        <taxon>Dictyoptera</taxon>
        <taxon>Blattodea</taxon>
        <taxon>Blattoidea</taxon>
        <taxon>Termitoidae</taxon>
        <taxon>Rhinotermitidae</taxon>
        <taxon>Coptotermes</taxon>
    </lineage>
</organism>
<dbReference type="Pfam" id="PF26106">
    <property type="entry name" value="TPR_Epg5_C"/>
    <property type="match status" value="1"/>
</dbReference>
<dbReference type="GO" id="GO:0097352">
    <property type="term" value="P:autophagosome maturation"/>
    <property type="evidence" value="ECO:0007669"/>
    <property type="project" value="TreeGrafter"/>
</dbReference>
<sequence length="2677" mass="302012">MEKEKSKQVMTSKVALTLFNWAVGKKKDQHQREEEVIAQSVPDAPVLGDFLCDESDVVSSYFCSESSRNIEREILDAVRDDGECLQKEEESQQSSKHEICDTDSNAVQKKLENLSVTDNKVDLHMVDDVSLKELQESESCRETNIVVETELQEIQSFTVAMIDSSSAEADTRLESPRRHVINSDGFPASVEASITKVNESNTMKMATPVVEKSKITFQKDVKIIEWASPESLNGLSHSEAAVDEIRPFTETQLSYLYNNQELEMNAEFVSEFVENHLHDGRQQHHLYELLVSYCRARNRLIVNAMDLEALKKECEEHQNNLWMVETSVVSESGECQDGNPVSASHEYKVSQFSKMVLSSLSRSLASIKELVNEVHSLNSYSSEVFRRQIEHYIQSVAQTCPELERVPHNAPVNLRLGEPPPHIAACVMELRMCIAILFTFQRRLIKDAQFVSDTRDWLSHLVAVLLRVASWRDHLFILNHVLRCPADVGSWAAGYVQAVPPPPLSFDDSPYSSYPSPFTSPEVDHMVAMLATILLPVRERERFVEQIQISSRESSSHESESGLWVLVDSDGEEDDLTGCQYANWATHLRENDLVSLLNQIPMDCLYRHILLVERRDDRDFYDVRRVNEHHILRLFAFATVFVRLLRQGLRTYDSPRYRQFAKRLGRLIRHTVQYASDVWEGFRLYGQVCDPAMLKRLQTEYDAFFVRATRCIFSSQRLGAWQFLAVVPYNTVSMSTLWRIFYSLHEEYQEEESLVAWTDTKTDWERKLRAPQLRQQFEEKLVSMPDAESFYLLTTFANMAMARSDPADASFVRAATLDLFEVGFLSAATQDSCSKTARVLLSNITCRHPVLLSDVLCKLRDNFTQAGKLSLYLFKELPLHLWKPREQDLSIISNWLLEYPLSSIENQLARQILSQLNWGCEGPGLHGGDLFLPLELHQRVAVLVVEAALRFTPEALGNPGSGTIAGSMKQSVEQAFNLWTWGTITRLRLHVLAQPDHIVWTAMANPAAAFVNVPDMDSDIRLEVIARGVKDRQPIASYVAALGTMWGHSVPLICTKGFNQLQILLCHYKYEAILTVLSYTVPLFLDCEESLVNCDRFVTVLISLIMADRTYVKMAKNLIAPEFPGPVLKQFGSMIESQMENYRRYSLVSPCLFVRLWLLSLSQVPDWTREPAVVYLMDIVLRSAFFHADAREMAFHVLKQLHQLGVIIHFFQNVTGSKQGGTISALISWVASGSSHAVSLLPRASSPESPWFAYFVLEMEHELIEERTGLWKEVLQELAAASGKANVDQALKKAAHKLKIPTLPAACLAVYRWSQQALDTPLDHPLLPLLWQKFFALFLARIPSTSGILDRGGIGDKFFEGMLNLSFHKKLKKRLQDATEHYRAKSVGDLTQGEEVAEAEVLEPSVEKRSWYAQCSKLFRTFSLWLEEPRLHEPNLFLPALPPQYNSSKLAALLQGNMTPWFEYMDYMKVRDEQQTVAQQWEVAHFRTEGHRVKGPVLLNPEDSVGPDERILKRLQSYDSPVPAPPIRAVKPMLPPVTNEMLCNRGALLDALQAAFKALLEYAQIYSLRVSEHSALDCSFLELVPLLYRDVELEVVLHAACDSEPHTWRGNVTNCAGPAAIRLKVCEARINEGTEHLMQQNRAEYESVLGRAMQPPPQKVCASSVYIEHVITLLETAYERHKSIRNMDTALKLHDVGVTLFYHIITLYNDETAFYPPSKQLLTTRIESLGQAFICGDESQCMRLLGTIIQQPHLGGILGPHFTPAVASTSAFLQMYKTVLETVYQQPAELSFVLLSKFDVARWLVIRRPRLSERSQFIELVGKALTAAGLNPEEDKLMLHEVFRRHICQLLLHDFPEHYGEILNVVLRGSATQGLSVDVWFDVLNALMLGGGENLTPPRRLRSGQNLARLKEEARIYATEQKMLTYLQLQETASVIGSHFMKERLQYGLYGLYPKYRVYIEPIIAFLGMVGHGLVVSTLQHDRGTLSNKLLTEMFSPWLIPYWTSNLKEPTAAWIQQLTDDRSVLLPWIAADGPHAHSVVCMFTECVRFILDTLPACSNILCFVWQFYVTSFAHSAIQDHILGVVHGGLLALPWDRFWPSMQDLEYMLKIVDQYLPDSHVFLGGVFIEVSWHSWVRHVLTSYPLPVASRTHTCLLHLLVKLANEPNVRQSSKIVTLLEESRQFAWHLVDATAYEQVVNWFVMSCDPRVILGTDATAGVDNSEKAEGIGRIDCAVLELLQIAAAYVTEVTQYHPSTPCKRQIFVRACVKLLMSCGSRYKVLLTKRETAFRGAVHKLLLDAETVVLASVPVGHHVGEAGLLLSEILVAVNQPSGNQMAQLTVDCCVRWLAARDCSSVLLQAFLQVLGTTITSSEALGTILEAALEAFFKHTISSGPTPEWPMAVAILQPCVPRQPPLEECLLSSGHLLSLYALLLKRLPSCRDIREEATVLCDVVDWLTVIKPTENMEPKLPLLWGKVLVLSLRQCEYSGDSGTAVRCLRKFVQSLMQLAEDRTGGWGILGAIGLCKHSPLSVRCRLLSRALAVFIMAQLPEGDPPKVRTTPNAPGALILTSVSTDRGSSPDGARQLFPSTEAVKALNSLESLVNSKHYQDLRSSVEHAVKLVTDPSNSLHNASYILGVLATDLFQHKYLLVLKPQLAIPDYGLKTPKHDGVQLDRYLC</sequence>
<dbReference type="InterPro" id="IPR059030">
    <property type="entry name" value="TPR_Epg5_mid"/>
</dbReference>
<dbReference type="InParanoid" id="A0A6L2PC91"/>
<name>A0A6L2PC91_COPFO</name>
<keyword evidence="6" id="KW-1185">Reference proteome</keyword>
<feature type="domain" description="Epg5-like TPR" evidence="4">
    <location>
        <begin position="1265"/>
        <end position="1466"/>
    </location>
</feature>
<dbReference type="GO" id="GO:0005737">
    <property type="term" value="C:cytoplasm"/>
    <property type="evidence" value="ECO:0007669"/>
    <property type="project" value="TreeGrafter"/>
</dbReference>
<keyword evidence="2" id="KW-0072">Autophagy</keyword>
<comment type="similarity">
    <text evidence="1">Belongs to the EPG5 family.</text>
</comment>
<proteinExistence type="inferred from homology"/>
<dbReference type="InterPro" id="IPR058750">
    <property type="entry name" value="TPR_Epg5"/>
</dbReference>